<evidence type="ECO:0000313" key="2">
    <source>
        <dbReference type="WBParaSite" id="SPAL_0001336300.1"/>
    </source>
</evidence>
<accession>A0A0N5C5Y8</accession>
<proteinExistence type="predicted"/>
<reference evidence="2" key="1">
    <citation type="submission" date="2017-02" db="UniProtKB">
        <authorList>
            <consortium name="WormBaseParasite"/>
        </authorList>
    </citation>
    <scope>IDENTIFICATION</scope>
</reference>
<organism evidence="1 2">
    <name type="scientific">Strongyloides papillosus</name>
    <name type="common">Intestinal threadworm</name>
    <dbReference type="NCBI Taxonomy" id="174720"/>
    <lineage>
        <taxon>Eukaryota</taxon>
        <taxon>Metazoa</taxon>
        <taxon>Ecdysozoa</taxon>
        <taxon>Nematoda</taxon>
        <taxon>Chromadorea</taxon>
        <taxon>Rhabditida</taxon>
        <taxon>Tylenchina</taxon>
        <taxon>Panagrolaimomorpha</taxon>
        <taxon>Strongyloidoidea</taxon>
        <taxon>Strongyloididae</taxon>
        <taxon>Strongyloides</taxon>
    </lineage>
</organism>
<sequence length="119" mass="14097">MSLVKVPSPDVYLALLDLLADGNYHTDIGEILICFLFKILTRIKKIVSRECGEKLRIIYDMYNDKSFDIKKINEIYEKFLRDRKTSRILKFSKNAIIVGSCKFMPFLIWDEKFEEYSEL</sequence>
<dbReference type="STRING" id="174720.A0A0N5C5Y8"/>
<dbReference type="Proteomes" id="UP000046392">
    <property type="component" value="Unplaced"/>
</dbReference>
<dbReference type="AlphaFoldDB" id="A0A0N5C5Y8"/>
<dbReference type="WBParaSite" id="SPAL_0001336300.1">
    <property type="protein sequence ID" value="SPAL_0001336300.1"/>
    <property type="gene ID" value="SPAL_0001336300"/>
</dbReference>
<name>A0A0N5C5Y8_STREA</name>
<evidence type="ECO:0000313" key="1">
    <source>
        <dbReference type="Proteomes" id="UP000046392"/>
    </source>
</evidence>
<protein>
    <submittedName>
        <fullName evidence="2">Uncharacterized protein</fullName>
    </submittedName>
</protein>
<keyword evidence="1" id="KW-1185">Reference proteome</keyword>